<feature type="domain" description="F-box" evidence="2">
    <location>
        <begin position="2"/>
        <end position="36"/>
    </location>
</feature>
<feature type="compositionally biased region" description="Basic residues" evidence="1">
    <location>
        <begin position="63"/>
        <end position="74"/>
    </location>
</feature>
<reference evidence="5" key="2">
    <citation type="submission" date="2020-04" db="EMBL/GenBank/DDBJ databases">
        <authorList>
            <consortium name="NCBI Genome Project"/>
        </authorList>
    </citation>
    <scope>NUCLEOTIDE SEQUENCE</scope>
    <source>
        <strain evidence="5">CBS 304.34</strain>
    </source>
</reference>
<gene>
    <name evidence="3 5" type="ORF">BDZ99DRAFT_547229</name>
</gene>
<evidence type="ECO:0000313" key="5">
    <source>
        <dbReference type="RefSeq" id="XP_033570275.1"/>
    </source>
</evidence>
<dbReference type="AlphaFoldDB" id="A0A6A6Y3A8"/>
<reference evidence="3 5" key="1">
    <citation type="journal article" date="2020" name="Stud. Mycol.">
        <title>101 Dothideomycetes genomes: a test case for predicting lifestyles and emergence of pathogens.</title>
        <authorList>
            <person name="Haridas S."/>
            <person name="Albert R."/>
            <person name="Binder M."/>
            <person name="Bloem J."/>
            <person name="Labutti K."/>
            <person name="Salamov A."/>
            <person name="Andreopoulos B."/>
            <person name="Baker S."/>
            <person name="Barry K."/>
            <person name="Bills G."/>
            <person name="Bluhm B."/>
            <person name="Cannon C."/>
            <person name="Castanera R."/>
            <person name="Culley D."/>
            <person name="Daum C."/>
            <person name="Ezra D."/>
            <person name="Gonzalez J."/>
            <person name="Henrissat B."/>
            <person name="Kuo A."/>
            <person name="Liang C."/>
            <person name="Lipzen A."/>
            <person name="Lutzoni F."/>
            <person name="Magnuson J."/>
            <person name="Mondo S."/>
            <person name="Nolan M."/>
            <person name="Ohm R."/>
            <person name="Pangilinan J."/>
            <person name="Park H.-J."/>
            <person name="Ramirez L."/>
            <person name="Alfaro M."/>
            <person name="Sun H."/>
            <person name="Tritt A."/>
            <person name="Yoshinaga Y."/>
            <person name="Zwiers L.-H."/>
            <person name="Turgeon B."/>
            <person name="Goodwin S."/>
            <person name="Spatafora J."/>
            <person name="Crous P."/>
            <person name="Grigoriev I."/>
        </authorList>
    </citation>
    <scope>NUCLEOTIDE SEQUENCE</scope>
    <source>
        <strain evidence="3 5">CBS 304.34</strain>
    </source>
</reference>
<evidence type="ECO:0000259" key="2">
    <source>
        <dbReference type="PROSITE" id="PS50181"/>
    </source>
</evidence>
<feature type="compositionally biased region" description="Basic and acidic residues" evidence="1">
    <location>
        <begin position="43"/>
        <end position="53"/>
    </location>
</feature>
<dbReference type="Pfam" id="PF00646">
    <property type="entry name" value="F-box"/>
    <property type="match status" value="1"/>
</dbReference>
<dbReference type="RefSeq" id="XP_033570275.1">
    <property type="nucleotide sequence ID" value="XM_033726894.1"/>
</dbReference>
<feature type="region of interest" description="Disordered" evidence="1">
    <location>
        <begin position="43"/>
        <end position="97"/>
    </location>
</feature>
<name>A0A6A6Y3A8_9PEZI</name>
<proteinExistence type="predicted"/>
<keyword evidence="4" id="KW-1185">Reference proteome</keyword>
<dbReference type="GeneID" id="54467787"/>
<evidence type="ECO:0000313" key="4">
    <source>
        <dbReference type="Proteomes" id="UP000504636"/>
    </source>
</evidence>
<dbReference type="Proteomes" id="UP000504636">
    <property type="component" value="Unplaced"/>
</dbReference>
<accession>A0A6A6Y3A8</accession>
<dbReference type="EMBL" id="MU003718">
    <property type="protein sequence ID" value="KAF2803311.1"/>
    <property type="molecule type" value="Genomic_DNA"/>
</dbReference>
<evidence type="ECO:0000313" key="3">
    <source>
        <dbReference type="EMBL" id="KAF2803311.1"/>
    </source>
</evidence>
<organism evidence="3">
    <name type="scientific">Mytilinidion resinicola</name>
    <dbReference type="NCBI Taxonomy" id="574789"/>
    <lineage>
        <taxon>Eukaryota</taxon>
        <taxon>Fungi</taxon>
        <taxon>Dikarya</taxon>
        <taxon>Ascomycota</taxon>
        <taxon>Pezizomycotina</taxon>
        <taxon>Dothideomycetes</taxon>
        <taxon>Pleosporomycetidae</taxon>
        <taxon>Mytilinidiales</taxon>
        <taxon>Mytilinidiaceae</taxon>
        <taxon>Mytilinidion</taxon>
    </lineage>
</organism>
<evidence type="ECO:0000256" key="1">
    <source>
        <dbReference type="SAM" id="MobiDB-lite"/>
    </source>
</evidence>
<feature type="compositionally biased region" description="Basic and acidic residues" evidence="1">
    <location>
        <begin position="75"/>
        <end position="84"/>
    </location>
</feature>
<sequence length="350" mass="41999">MEAPIVRLPDKIRKNIMQYLPQNSILAIRKTCRKLYWGKDLNKAPEGAHKRPCPDNTPEPSHKKPKRRPGRRVKNPGDGKDKYRANANEATKAKNRKEDEEIEALEKLIPRRRMECEARKLVHLQLRQEATNLTNLLENVRMMNPTLGSPPPARERLRQLQDGGPIWQWGWHADVAKWEWFRIQYPLATPFEQWESDKGFQQQWPQLFGLPAPNPTQQDLNRKYLLPLRDLWHWGFNENVCRWEWYRTHYDHFGPSFVQWESDTTFTTRCDWFFKVAPHVATLADKQRGKHLFTFEREYWTWGWNPNAGHSGRFEWYFQHVKQGYAPVKQWESDQDFFERHLWVHRLPGQ</sequence>
<dbReference type="PROSITE" id="PS50181">
    <property type="entry name" value="FBOX"/>
    <property type="match status" value="1"/>
</dbReference>
<reference evidence="5" key="3">
    <citation type="submission" date="2025-04" db="UniProtKB">
        <authorList>
            <consortium name="RefSeq"/>
        </authorList>
    </citation>
    <scope>IDENTIFICATION</scope>
    <source>
        <strain evidence="5">CBS 304.34</strain>
    </source>
</reference>
<dbReference type="InterPro" id="IPR001810">
    <property type="entry name" value="F-box_dom"/>
</dbReference>
<protein>
    <recommendedName>
        <fullName evidence="2">F-box domain-containing protein</fullName>
    </recommendedName>
</protein>